<name>A0ABS8V7S7_DATST</name>
<dbReference type="Proteomes" id="UP000823775">
    <property type="component" value="Unassembled WGS sequence"/>
</dbReference>
<sequence>MICRTILRSAKWKPHHREKDRCTKARISILRSNLTVVQDQVRELFKLICEPHSDYADCISKMRVNDGHRVGDGPSWVVSKFDGEDDCLLD</sequence>
<accession>A0ABS8V7S7</accession>
<evidence type="ECO:0000313" key="2">
    <source>
        <dbReference type="Proteomes" id="UP000823775"/>
    </source>
</evidence>
<gene>
    <name evidence="1" type="ORF">HAX54_028889</name>
</gene>
<organism evidence="1 2">
    <name type="scientific">Datura stramonium</name>
    <name type="common">Jimsonweed</name>
    <name type="synonym">Common thornapple</name>
    <dbReference type="NCBI Taxonomy" id="4076"/>
    <lineage>
        <taxon>Eukaryota</taxon>
        <taxon>Viridiplantae</taxon>
        <taxon>Streptophyta</taxon>
        <taxon>Embryophyta</taxon>
        <taxon>Tracheophyta</taxon>
        <taxon>Spermatophyta</taxon>
        <taxon>Magnoliopsida</taxon>
        <taxon>eudicotyledons</taxon>
        <taxon>Gunneridae</taxon>
        <taxon>Pentapetalae</taxon>
        <taxon>asterids</taxon>
        <taxon>lamiids</taxon>
        <taxon>Solanales</taxon>
        <taxon>Solanaceae</taxon>
        <taxon>Solanoideae</taxon>
        <taxon>Datureae</taxon>
        <taxon>Datura</taxon>
    </lineage>
</organism>
<comment type="caution">
    <text evidence="1">The sequence shown here is derived from an EMBL/GenBank/DDBJ whole genome shotgun (WGS) entry which is preliminary data.</text>
</comment>
<dbReference type="EMBL" id="JACEIK010003556">
    <property type="protein sequence ID" value="MCD9642204.1"/>
    <property type="molecule type" value="Genomic_DNA"/>
</dbReference>
<reference evidence="1 2" key="1">
    <citation type="journal article" date="2021" name="BMC Genomics">
        <title>Datura genome reveals duplications of psychoactive alkaloid biosynthetic genes and high mutation rate following tissue culture.</title>
        <authorList>
            <person name="Rajewski A."/>
            <person name="Carter-House D."/>
            <person name="Stajich J."/>
            <person name="Litt A."/>
        </authorList>
    </citation>
    <scope>NUCLEOTIDE SEQUENCE [LARGE SCALE GENOMIC DNA]</scope>
    <source>
        <strain evidence="1">AR-01</strain>
    </source>
</reference>
<keyword evidence="2" id="KW-1185">Reference proteome</keyword>
<proteinExistence type="predicted"/>
<evidence type="ECO:0000313" key="1">
    <source>
        <dbReference type="EMBL" id="MCD9642204.1"/>
    </source>
</evidence>
<protein>
    <submittedName>
        <fullName evidence="1">Uncharacterized protein</fullName>
    </submittedName>
</protein>